<dbReference type="GO" id="GO:0051959">
    <property type="term" value="F:dynein light intermediate chain binding"/>
    <property type="evidence" value="ECO:0007669"/>
    <property type="project" value="InterPro"/>
</dbReference>
<accession>A0A813KFV2</accession>
<evidence type="ECO:0000313" key="3">
    <source>
        <dbReference type="Proteomes" id="UP000626109"/>
    </source>
</evidence>
<dbReference type="PANTHER" id="PTHR46961">
    <property type="entry name" value="DYNEIN HEAVY CHAIN 1, AXONEMAL-LIKE PROTEIN"/>
    <property type="match status" value="1"/>
</dbReference>
<protein>
    <recommendedName>
        <fullName evidence="1">Dynein heavy chain C-terminal domain-containing protein</fullName>
    </recommendedName>
</protein>
<dbReference type="AlphaFoldDB" id="A0A813KFV2"/>
<organism evidence="2 3">
    <name type="scientific">Polarella glacialis</name>
    <name type="common">Dinoflagellate</name>
    <dbReference type="NCBI Taxonomy" id="89957"/>
    <lineage>
        <taxon>Eukaryota</taxon>
        <taxon>Sar</taxon>
        <taxon>Alveolata</taxon>
        <taxon>Dinophyceae</taxon>
        <taxon>Suessiales</taxon>
        <taxon>Suessiaceae</taxon>
        <taxon>Polarella</taxon>
    </lineage>
</organism>
<dbReference type="EMBL" id="CAJNNW010030150">
    <property type="protein sequence ID" value="CAE8702621.1"/>
    <property type="molecule type" value="Genomic_DNA"/>
</dbReference>
<dbReference type="Pfam" id="PF18199">
    <property type="entry name" value="Dynein_C"/>
    <property type="match status" value="1"/>
</dbReference>
<dbReference type="InterPro" id="IPR041228">
    <property type="entry name" value="Dynein_C"/>
</dbReference>
<dbReference type="GO" id="GO:0045505">
    <property type="term" value="F:dynein intermediate chain binding"/>
    <property type="evidence" value="ECO:0007669"/>
    <property type="project" value="InterPro"/>
</dbReference>
<dbReference type="GO" id="GO:0007018">
    <property type="term" value="P:microtubule-based movement"/>
    <property type="evidence" value="ECO:0007669"/>
    <property type="project" value="InterPro"/>
</dbReference>
<dbReference type="InterPro" id="IPR026983">
    <property type="entry name" value="DHC"/>
</dbReference>
<feature type="non-terminal residue" evidence="2">
    <location>
        <position position="134"/>
    </location>
</feature>
<evidence type="ECO:0000313" key="2">
    <source>
        <dbReference type="EMBL" id="CAE8702621.1"/>
    </source>
</evidence>
<dbReference type="FunFam" id="3.10.490.20:FF:000009">
    <property type="entry name" value="Dynein heavy chain 4"/>
    <property type="match status" value="1"/>
</dbReference>
<dbReference type="GO" id="GO:0030286">
    <property type="term" value="C:dynein complex"/>
    <property type="evidence" value="ECO:0007669"/>
    <property type="project" value="InterPro"/>
</dbReference>
<sequence length="134" mass="14940">QASARKNAGVSVDMLSFDFLVMNVEESTITALPKEGCYVKSMILEGAKWDMNGGFLADADTMALFNPMPIVHFKPVVRKKTVTEGIYQCPLYLYPLRTGSRERPSFMTWVDLKSGHFSADQWTKRGTALLLSVA</sequence>
<gene>
    <name evidence="2" type="ORF">PGLA2088_LOCUS32505</name>
</gene>
<dbReference type="Gene3D" id="3.10.490.20">
    <property type="match status" value="1"/>
</dbReference>
<name>A0A813KFV2_POLGL</name>
<dbReference type="PANTHER" id="PTHR46961:SF8">
    <property type="entry name" value="DYNEIN AXONEMAL HEAVY CHAIN 7"/>
    <property type="match status" value="1"/>
</dbReference>
<dbReference type="InterPro" id="IPR043160">
    <property type="entry name" value="Dynein_C_barrel"/>
</dbReference>
<dbReference type="Proteomes" id="UP000626109">
    <property type="component" value="Unassembled WGS sequence"/>
</dbReference>
<proteinExistence type="predicted"/>
<evidence type="ECO:0000259" key="1">
    <source>
        <dbReference type="Pfam" id="PF18199"/>
    </source>
</evidence>
<comment type="caution">
    <text evidence="2">The sequence shown here is derived from an EMBL/GenBank/DDBJ whole genome shotgun (WGS) entry which is preliminary data.</text>
</comment>
<reference evidence="2" key="1">
    <citation type="submission" date="2021-02" db="EMBL/GenBank/DDBJ databases">
        <authorList>
            <person name="Dougan E. K."/>
            <person name="Rhodes N."/>
            <person name="Thang M."/>
            <person name="Chan C."/>
        </authorList>
    </citation>
    <scope>NUCLEOTIDE SEQUENCE</scope>
</reference>
<feature type="domain" description="Dynein heavy chain C-terminal" evidence="1">
    <location>
        <begin position="1"/>
        <end position="131"/>
    </location>
</feature>